<dbReference type="InterPro" id="IPR035653">
    <property type="entry name" value="Fut8_SH3"/>
</dbReference>
<dbReference type="EMBL" id="BLXT01005922">
    <property type="protein sequence ID" value="GFO27528.1"/>
    <property type="molecule type" value="Genomic_DNA"/>
</dbReference>
<dbReference type="Gene3D" id="2.30.30.40">
    <property type="entry name" value="SH3 Domains"/>
    <property type="match status" value="1"/>
</dbReference>
<protein>
    <submittedName>
        <fullName evidence="1">Alpha-(1,6)-fucosyltransferase</fullName>
    </submittedName>
</protein>
<dbReference type="Proteomes" id="UP000735302">
    <property type="component" value="Unassembled WGS sequence"/>
</dbReference>
<organism evidence="1 2">
    <name type="scientific">Plakobranchus ocellatus</name>
    <dbReference type="NCBI Taxonomy" id="259542"/>
    <lineage>
        <taxon>Eukaryota</taxon>
        <taxon>Metazoa</taxon>
        <taxon>Spiralia</taxon>
        <taxon>Lophotrochozoa</taxon>
        <taxon>Mollusca</taxon>
        <taxon>Gastropoda</taxon>
        <taxon>Heterobranchia</taxon>
        <taxon>Euthyneura</taxon>
        <taxon>Panpulmonata</taxon>
        <taxon>Sacoglossa</taxon>
        <taxon>Placobranchoidea</taxon>
        <taxon>Plakobranchidae</taxon>
        <taxon>Plakobranchus</taxon>
    </lineage>
</organism>
<accession>A0AAV4C7Q0</accession>
<dbReference type="CDD" id="cd11792">
    <property type="entry name" value="SH3_Fut8"/>
    <property type="match status" value="1"/>
</dbReference>
<keyword evidence="2" id="KW-1185">Reference proteome</keyword>
<evidence type="ECO:0000313" key="1">
    <source>
        <dbReference type="EMBL" id="GFO27528.1"/>
    </source>
</evidence>
<reference evidence="1 2" key="1">
    <citation type="journal article" date="2021" name="Elife">
        <title>Chloroplast acquisition without the gene transfer in kleptoplastic sea slugs, Plakobranchus ocellatus.</title>
        <authorList>
            <person name="Maeda T."/>
            <person name="Takahashi S."/>
            <person name="Yoshida T."/>
            <person name="Shimamura S."/>
            <person name="Takaki Y."/>
            <person name="Nagai Y."/>
            <person name="Toyoda A."/>
            <person name="Suzuki Y."/>
            <person name="Arimoto A."/>
            <person name="Ishii H."/>
            <person name="Satoh N."/>
            <person name="Nishiyama T."/>
            <person name="Hasebe M."/>
            <person name="Maruyama T."/>
            <person name="Minagawa J."/>
            <person name="Obokata J."/>
            <person name="Shigenobu S."/>
        </authorList>
    </citation>
    <scope>NUCLEOTIDE SEQUENCE [LARGE SCALE GENOMIC DNA]</scope>
</reference>
<name>A0AAV4C7Q0_9GAST</name>
<gene>
    <name evidence="1" type="ORF">PoB_005403300</name>
</gene>
<comment type="caution">
    <text evidence="1">The sequence shown here is derived from an EMBL/GenBank/DDBJ whole genome shotgun (WGS) entry which is preliminary data.</text>
</comment>
<proteinExistence type="predicted"/>
<sequence>MFSQLKQAMTSYSNSVVMLQCSSAPGDNVGIAGNHWDGFSKGTNHRTGMSGLFPSYKTEDVVVKVAMPTYPEASAKDR</sequence>
<evidence type="ECO:0000313" key="2">
    <source>
        <dbReference type="Proteomes" id="UP000735302"/>
    </source>
</evidence>
<dbReference type="AlphaFoldDB" id="A0AAV4C7Q0"/>